<evidence type="ECO:0000313" key="10">
    <source>
        <dbReference type="Proteomes" id="UP000310039"/>
    </source>
</evidence>
<feature type="compositionally biased region" description="Low complexity" evidence="7">
    <location>
        <begin position="7"/>
        <end position="41"/>
    </location>
</feature>
<feature type="region of interest" description="Disordered" evidence="7">
    <location>
        <begin position="921"/>
        <end position="1003"/>
    </location>
</feature>
<keyword evidence="4" id="KW-0808">Transferase</keyword>
<protein>
    <recommendedName>
        <fullName evidence="3">HECT-type E3 ubiquitin transferase</fullName>
        <ecNumber evidence="3">2.3.2.26</ecNumber>
    </recommendedName>
</protein>
<feature type="compositionally biased region" description="Low complexity" evidence="7">
    <location>
        <begin position="1075"/>
        <end position="1097"/>
    </location>
</feature>
<feature type="compositionally biased region" description="Polar residues" evidence="7">
    <location>
        <begin position="1098"/>
        <end position="1107"/>
    </location>
</feature>
<evidence type="ECO:0000259" key="8">
    <source>
        <dbReference type="PROSITE" id="PS50237"/>
    </source>
</evidence>
<reference evidence="9 10" key="1">
    <citation type="submission" date="2018-10" db="EMBL/GenBank/DDBJ databases">
        <title>Fifty Aureobasidium pullulans genomes reveal a recombining polyextremotolerant generalist.</title>
        <authorList>
            <person name="Gostincar C."/>
            <person name="Turk M."/>
            <person name="Zajc J."/>
            <person name="Gunde-Cimerman N."/>
        </authorList>
    </citation>
    <scope>NUCLEOTIDE SEQUENCE [LARGE SCALE GENOMIC DNA]</scope>
    <source>
        <strain evidence="9 10">EXF-3403</strain>
    </source>
</reference>
<feature type="compositionally biased region" description="Polar residues" evidence="7">
    <location>
        <begin position="75"/>
        <end position="91"/>
    </location>
</feature>
<dbReference type="InterPro" id="IPR045322">
    <property type="entry name" value="HECTD1/TRIP12-like"/>
</dbReference>
<dbReference type="SUPFAM" id="SSF56204">
    <property type="entry name" value="Hect, E3 ligase catalytic domain"/>
    <property type="match status" value="1"/>
</dbReference>
<dbReference type="GO" id="GO:0043161">
    <property type="term" value="P:proteasome-mediated ubiquitin-dependent protein catabolic process"/>
    <property type="evidence" value="ECO:0007669"/>
    <property type="project" value="TreeGrafter"/>
</dbReference>
<feature type="active site" description="Glycyl thioester intermediate" evidence="6">
    <location>
        <position position="1693"/>
    </location>
</feature>
<feature type="domain" description="HECT" evidence="8">
    <location>
        <begin position="1370"/>
        <end position="1726"/>
    </location>
</feature>
<dbReference type="GO" id="GO:0016607">
    <property type="term" value="C:nuclear speck"/>
    <property type="evidence" value="ECO:0007669"/>
    <property type="project" value="TreeGrafter"/>
</dbReference>
<dbReference type="EMBL" id="QZBT01000082">
    <property type="protein sequence ID" value="THZ82206.1"/>
    <property type="molecule type" value="Genomic_DNA"/>
</dbReference>
<keyword evidence="5 6" id="KW-0833">Ubl conjugation pathway</keyword>
<dbReference type="InterPro" id="IPR000569">
    <property type="entry name" value="HECT_dom"/>
</dbReference>
<comment type="similarity">
    <text evidence="2">Belongs to the UPL family. K-HECT subfamily.</text>
</comment>
<dbReference type="InterPro" id="IPR035983">
    <property type="entry name" value="Hect_E3_ubiquitin_ligase"/>
</dbReference>
<feature type="region of interest" description="Disordered" evidence="7">
    <location>
        <begin position="606"/>
        <end position="695"/>
    </location>
</feature>
<dbReference type="Pfam" id="PF25579">
    <property type="entry name" value="TPR_TRIP12_N"/>
    <property type="match status" value="1"/>
</dbReference>
<sequence length="1726" mass="189750">MPPRVTRSAARLAASASPTIPTAADTTTNSSLPRPPSTTSSSRKRKQAQDDPPPPASPDTAPPRRSKRARLAEPTSASTQPSKRPKNMSSSSHDEDDLSRSAVNRSKLSPTSPDEHASTSKRKSSRRKSTNQGILENLRAKDDPSVQMIALTELSEILLVSNEDNLAGHFSPDSFVKELVDLMQPNDFTGEENPEMMLLACRCIANLMEALPQATASVVYGGAVPVLCQKLIEIQYIDVAEQALSTLEKISVEFPASIVREGGLSACLTYLEFFATSTQRSAVTTAANCCRNLAEDSFSTVRNVMPTLLIVLSSSDQRVVEQGSLCVSRIVESFRYQESKLEELVSADLLKAVLRLLLPGTTTMIGPNIHTQFLRVLSITARASPRLAVELLRMNVVDTLYQILTGVSPPASNDDVAMKIDKNIIMQALIRTPRDQIFETLNVVCEILPSVSPDNLMFINDLTDAGNTGPGNVSMGTRARRSPNDNRLELLQECQPEVRRFAVILFPTLMHAYTSTVNLSVRQKVLTAQLKMLSNFDIGVLEEALSGVAYASHLASILTQQEDPMLVTFALQVAELLLKRLESIYRPQFYREGVMAEVTKLAQRELAPAKSTETETENSSASQVDAPSFSAELPVRPEQVDEDNEEPDEPDYPDEESVGDHDDDNEDQDDEDDDDSESESGARKLHTPPTASVQDVITSRARKFVEAYQNDGGLGEASRALTELKQLAEDLRQCYTSGNLAEGPALFKRLAKHFDGDTPETITSYELLTSDIVSTLLEIFKSSDSHTGRAARSAFLDAFMSQSGQTKVITGSAVSPATAFSALVHKLQDLLSRTEHFEVITVHQNPSDSSRSGAASMLAKQLRIKLSADDESGIPRPYRNIMVSIHAIATFRALDDYLRPRISIAERTVRSRDALANSLAEAVGRENGNATEGASTPPGSDLRSSSSKRAHKRSSRPDSTPQNSGDATSRLRRSSRKVSQKDSPERETSSPKDHTGAAEDDQQQLECADEAALSDEDGEDDEDLDAIVNDFDDEDQEMEDADQDTSAVNLEVANSGKVTARKEDGTRISTPLQGSQQSATSRASASAKLAAARELLSTPTSQSQSRPASYASAIQPVPQDWHIEFSVDGQPLSNDTTIYRAVHFNQTHPDEVSSRNIWSTLHKISFRRVPGPPPAEPSTLHTSTDVPAATTSELPPSLSQHPATAAILRLMSTLHDMNANLEDIIADDQSNGIKLSSEPLAQFVNTKLTAKLNRQLEEPLIVASNCLPTWSEDLARLYPFLFPFETRHFFLQSTSFGYSRSMTRWQNAQSETESRRHRDERPFLGRLQRQKVRISRSRILESAIKVMELYGSSPSILEVEYFEEVGTGLGPTLEFYSTVSREFSKKKIKLWRENESIAGDDYAFGMRGLFPAPMSDEQSNKENGKRVLHLFKMLGKFVARSMLDSRIIDVSFNPTFFRIGAGNSAVKPSLGAVASVDRDLANSLRPLVRCARAKQAIQEDGNLTAEQKSQAIKNIRIEKASIEDLGLDFTLPGYPGVELQPNGSEIDVTIENVELYVEKVIDFTLGCGVQKQVDAFSAGFSQVFPYSALKAFTPDELVMLFGRADEDWSLETLMDSIKADHGFNLDSASVKNLLQTMSEFTLPERRDFLQFVTGSPKLPIGGFKSLTPMFTVVCKPNELPLMPDDYLPSVMTCVNYLKMPNYSTQEVLRAKLSVAIKEGQGAFHLS</sequence>
<feature type="region of interest" description="Disordered" evidence="7">
    <location>
        <begin position="1"/>
        <end position="139"/>
    </location>
</feature>
<feature type="compositionally biased region" description="Polar residues" evidence="7">
    <location>
        <begin position="1179"/>
        <end position="1198"/>
    </location>
</feature>
<evidence type="ECO:0000313" key="9">
    <source>
        <dbReference type="EMBL" id="THZ82206.1"/>
    </source>
</evidence>
<dbReference type="PROSITE" id="PS50237">
    <property type="entry name" value="HECT"/>
    <property type="match status" value="1"/>
</dbReference>
<dbReference type="Proteomes" id="UP000310039">
    <property type="component" value="Unassembled WGS sequence"/>
</dbReference>
<evidence type="ECO:0000256" key="7">
    <source>
        <dbReference type="SAM" id="MobiDB-lite"/>
    </source>
</evidence>
<dbReference type="SUPFAM" id="SSF48371">
    <property type="entry name" value="ARM repeat"/>
    <property type="match status" value="1"/>
</dbReference>
<dbReference type="InterPro" id="IPR016024">
    <property type="entry name" value="ARM-type_fold"/>
</dbReference>
<dbReference type="PANTHER" id="PTHR45670:SF1">
    <property type="entry name" value="E3 UBIQUITIN-PROTEIN LIGASE HECTD1"/>
    <property type="match status" value="1"/>
</dbReference>
<name>A0A4V6TJB3_AURPU</name>
<dbReference type="PANTHER" id="PTHR45670">
    <property type="entry name" value="E3 UBIQUITIN-PROTEIN LIGASE TRIP12"/>
    <property type="match status" value="1"/>
</dbReference>
<dbReference type="EC" id="2.3.2.26" evidence="3"/>
<evidence type="ECO:0000256" key="5">
    <source>
        <dbReference type="ARBA" id="ARBA00022786"/>
    </source>
</evidence>
<dbReference type="GO" id="GO:0000209">
    <property type="term" value="P:protein polyubiquitination"/>
    <property type="evidence" value="ECO:0007669"/>
    <property type="project" value="TreeGrafter"/>
</dbReference>
<dbReference type="Gene3D" id="3.30.2410.10">
    <property type="entry name" value="Hect, E3 ligase catalytic domain"/>
    <property type="match status" value="1"/>
</dbReference>
<feature type="region of interest" description="Disordered" evidence="7">
    <location>
        <begin position="1036"/>
        <end position="1111"/>
    </location>
</feature>
<feature type="compositionally biased region" description="Polar residues" evidence="7">
    <location>
        <begin position="957"/>
        <end position="967"/>
    </location>
</feature>
<feature type="compositionally biased region" description="Basic and acidic residues" evidence="7">
    <location>
        <begin position="979"/>
        <end position="997"/>
    </location>
</feature>
<evidence type="ECO:0000256" key="2">
    <source>
        <dbReference type="ARBA" id="ARBA00006331"/>
    </source>
</evidence>
<feature type="compositionally biased region" description="Polar residues" evidence="7">
    <location>
        <begin position="101"/>
        <end position="112"/>
    </location>
</feature>
<proteinExistence type="inferred from homology"/>
<dbReference type="Pfam" id="PF00632">
    <property type="entry name" value="HECT"/>
    <property type="match status" value="1"/>
</dbReference>
<accession>A0A4V6TJB3</accession>
<evidence type="ECO:0000256" key="4">
    <source>
        <dbReference type="ARBA" id="ARBA00022679"/>
    </source>
</evidence>
<feature type="region of interest" description="Disordered" evidence="7">
    <location>
        <begin position="1168"/>
        <end position="1198"/>
    </location>
</feature>
<comment type="catalytic activity">
    <reaction evidence="1">
        <text>S-ubiquitinyl-[E2 ubiquitin-conjugating enzyme]-L-cysteine + [acceptor protein]-L-lysine = [E2 ubiquitin-conjugating enzyme]-L-cysteine + N(6)-ubiquitinyl-[acceptor protein]-L-lysine.</text>
        <dbReference type="EC" id="2.3.2.26"/>
    </reaction>
</comment>
<organism evidence="9 10">
    <name type="scientific">Aureobasidium pullulans</name>
    <name type="common">Black yeast</name>
    <name type="synonym">Pullularia pullulans</name>
    <dbReference type="NCBI Taxonomy" id="5580"/>
    <lineage>
        <taxon>Eukaryota</taxon>
        <taxon>Fungi</taxon>
        <taxon>Dikarya</taxon>
        <taxon>Ascomycota</taxon>
        <taxon>Pezizomycotina</taxon>
        <taxon>Dothideomycetes</taxon>
        <taxon>Dothideomycetidae</taxon>
        <taxon>Dothideales</taxon>
        <taxon>Saccotheciaceae</taxon>
        <taxon>Aureobasidium</taxon>
    </lineage>
</organism>
<feature type="compositionally biased region" description="Basic residues" evidence="7">
    <location>
        <begin position="119"/>
        <end position="129"/>
    </location>
</feature>
<dbReference type="SMART" id="SM00119">
    <property type="entry name" value="HECTc"/>
    <property type="match status" value="1"/>
</dbReference>
<gene>
    <name evidence="9" type="ORF">D6C84_05945</name>
</gene>
<dbReference type="Gene3D" id="3.90.1750.10">
    <property type="entry name" value="Hect, E3 ligase catalytic domains"/>
    <property type="match status" value="1"/>
</dbReference>
<feature type="compositionally biased region" description="Pro residues" evidence="7">
    <location>
        <begin position="51"/>
        <end position="61"/>
    </location>
</feature>
<dbReference type="Gene3D" id="1.25.10.10">
    <property type="entry name" value="Leucine-rich Repeat Variant"/>
    <property type="match status" value="1"/>
</dbReference>
<dbReference type="InterPro" id="IPR057948">
    <property type="entry name" value="TPR_TRIP12_N"/>
</dbReference>
<dbReference type="CDD" id="cd00078">
    <property type="entry name" value="HECTc"/>
    <property type="match status" value="1"/>
</dbReference>
<dbReference type="GO" id="GO:0061630">
    <property type="term" value="F:ubiquitin protein ligase activity"/>
    <property type="evidence" value="ECO:0007669"/>
    <property type="project" value="UniProtKB-EC"/>
</dbReference>
<comment type="caution">
    <text evidence="9">The sequence shown here is derived from an EMBL/GenBank/DDBJ whole genome shotgun (WGS) entry which is preliminary data.</text>
</comment>
<evidence type="ECO:0000256" key="1">
    <source>
        <dbReference type="ARBA" id="ARBA00000885"/>
    </source>
</evidence>
<evidence type="ECO:0000256" key="6">
    <source>
        <dbReference type="PROSITE-ProRule" id="PRU00104"/>
    </source>
</evidence>
<dbReference type="Gene3D" id="3.30.2160.10">
    <property type="entry name" value="Hect, E3 ligase catalytic domain"/>
    <property type="match status" value="1"/>
</dbReference>
<feature type="compositionally biased region" description="Acidic residues" evidence="7">
    <location>
        <begin position="640"/>
        <end position="678"/>
    </location>
</feature>
<dbReference type="InterPro" id="IPR011989">
    <property type="entry name" value="ARM-like"/>
</dbReference>
<evidence type="ECO:0000256" key="3">
    <source>
        <dbReference type="ARBA" id="ARBA00012485"/>
    </source>
</evidence>
<feature type="compositionally biased region" description="Polar residues" evidence="7">
    <location>
        <begin position="928"/>
        <end position="938"/>
    </location>
</feature>